<feature type="transmembrane region" description="Helical" evidence="8">
    <location>
        <begin position="210"/>
        <end position="231"/>
    </location>
</feature>
<accession>A0A485L0B6</accession>
<feature type="transmembrane region" description="Helical" evidence="8">
    <location>
        <begin position="99"/>
        <end position="121"/>
    </location>
</feature>
<dbReference type="PANTHER" id="PTHR22911:SF137">
    <property type="entry name" value="SOLUTE CARRIER FAMILY 35 MEMBER G2-RELATED"/>
    <property type="match status" value="1"/>
</dbReference>
<evidence type="ECO:0000256" key="1">
    <source>
        <dbReference type="ARBA" id="ARBA00004651"/>
    </source>
</evidence>
<dbReference type="Proteomes" id="UP000332933">
    <property type="component" value="Unassembled WGS sequence"/>
</dbReference>
<sequence>MIEANPRRGAIFCVITNLIWAVCPIYWKQITVVPYLQLLSHRIVWALPTLLLFLLATRQLHVLYHALCNWKLVLRYAGSGILLGATLFLTVWAVNSGHIVEMSLAFFINPLMNVLLGVVFLREKLRRYQWVAVACATIGVLIVGVSYGQVPWIALGIALNFSIYGLVKKLAPLDPVIGVTIELTLLAGPAIVYLATCDSIFGHYQTSTDLYLVGAGIFPTAIPYVLFSAAAQHISMTLLGVLQYIQPSGHFLIGVYMYNEAFSTAKLIGFILVWVALLIFTIEGIFWHRQKTALNVLPVVVTPIELSEIKDKSMVSPQHVWHSLVSSHGAAETQATDRI</sequence>
<feature type="transmembrane region" description="Helical" evidence="8">
    <location>
        <begin position="128"/>
        <end position="147"/>
    </location>
</feature>
<keyword evidence="6 8" id="KW-1133">Transmembrane helix</keyword>
<evidence type="ECO:0000313" key="12">
    <source>
        <dbReference type="Proteomes" id="UP000332933"/>
    </source>
</evidence>
<feature type="transmembrane region" description="Helical" evidence="8">
    <location>
        <begin position="9"/>
        <end position="27"/>
    </location>
</feature>
<dbReference type="InterPro" id="IPR037185">
    <property type="entry name" value="EmrE-like"/>
</dbReference>
<dbReference type="EMBL" id="VJMH01005517">
    <property type="protein sequence ID" value="KAF0695076.1"/>
    <property type="molecule type" value="Genomic_DNA"/>
</dbReference>
<name>A0A485L0B6_9STRA</name>
<keyword evidence="3" id="KW-0813">Transport</keyword>
<comment type="subcellular location">
    <subcellularLocation>
        <location evidence="1">Cell membrane</location>
        <topology evidence="1">Multi-pass membrane protein</topology>
    </subcellularLocation>
</comment>
<evidence type="ECO:0000256" key="7">
    <source>
        <dbReference type="ARBA" id="ARBA00023136"/>
    </source>
</evidence>
<evidence type="ECO:0000256" key="4">
    <source>
        <dbReference type="ARBA" id="ARBA00022475"/>
    </source>
</evidence>
<feature type="domain" description="EamA" evidence="9">
    <location>
        <begin position="8"/>
        <end position="143"/>
    </location>
</feature>
<reference evidence="10" key="2">
    <citation type="submission" date="2019-06" db="EMBL/GenBank/DDBJ databases">
        <title>Genomics analysis of Aphanomyces spp. identifies a new class of oomycete effector associated with host adaptation.</title>
        <authorList>
            <person name="Gaulin E."/>
        </authorList>
    </citation>
    <scope>NUCLEOTIDE SEQUENCE</scope>
    <source>
        <strain evidence="10">CBS 578.67</strain>
    </source>
</reference>
<dbReference type="EMBL" id="CAADRA010005538">
    <property type="protein sequence ID" value="VFT90908.1"/>
    <property type="molecule type" value="Genomic_DNA"/>
</dbReference>
<dbReference type="SUPFAM" id="SSF103481">
    <property type="entry name" value="Multidrug resistance efflux transporter EmrE"/>
    <property type="match status" value="2"/>
</dbReference>
<reference evidence="11 12" key="1">
    <citation type="submission" date="2019-03" db="EMBL/GenBank/DDBJ databases">
        <authorList>
            <person name="Gaulin E."/>
            <person name="Dumas B."/>
        </authorList>
    </citation>
    <scope>NUCLEOTIDE SEQUENCE [LARGE SCALE GENOMIC DNA]</scope>
    <source>
        <strain evidence="11">CBS 568.67</strain>
    </source>
</reference>
<organism evidence="11 12">
    <name type="scientific">Aphanomyces stellatus</name>
    <dbReference type="NCBI Taxonomy" id="120398"/>
    <lineage>
        <taxon>Eukaryota</taxon>
        <taxon>Sar</taxon>
        <taxon>Stramenopiles</taxon>
        <taxon>Oomycota</taxon>
        <taxon>Saprolegniomycetes</taxon>
        <taxon>Saprolegniales</taxon>
        <taxon>Verrucalvaceae</taxon>
        <taxon>Aphanomyces</taxon>
    </lineage>
</organism>
<gene>
    <name evidence="11" type="primary">Aste57867_14080</name>
    <name evidence="10" type="ORF">As57867_014029</name>
    <name evidence="11" type="ORF">ASTE57867_14080</name>
</gene>
<dbReference type="InterPro" id="IPR000620">
    <property type="entry name" value="EamA_dom"/>
</dbReference>
<evidence type="ECO:0000313" key="11">
    <source>
        <dbReference type="EMBL" id="VFT90908.1"/>
    </source>
</evidence>
<dbReference type="AlphaFoldDB" id="A0A485L0B6"/>
<evidence type="ECO:0000256" key="5">
    <source>
        <dbReference type="ARBA" id="ARBA00022692"/>
    </source>
</evidence>
<evidence type="ECO:0000256" key="8">
    <source>
        <dbReference type="SAM" id="Phobius"/>
    </source>
</evidence>
<keyword evidence="12" id="KW-1185">Reference proteome</keyword>
<keyword evidence="4" id="KW-1003">Cell membrane</keyword>
<evidence type="ECO:0000256" key="3">
    <source>
        <dbReference type="ARBA" id="ARBA00022448"/>
    </source>
</evidence>
<feature type="domain" description="EamA" evidence="9">
    <location>
        <begin position="153"/>
        <end position="281"/>
    </location>
</feature>
<feature type="transmembrane region" description="Helical" evidence="8">
    <location>
        <begin position="72"/>
        <end position="93"/>
    </location>
</feature>
<comment type="similarity">
    <text evidence="2">Belongs to the EamA transporter family.</text>
</comment>
<evidence type="ECO:0000313" key="10">
    <source>
        <dbReference type="EMBL" id="KAF0695076.1"/>
    </source>
</evidence>
<dbReference type="Pfam" id="PF00892">
    <property type="entry name" value="EamA"/>
    <property type="match status" value="2"/>
</dbReference>
<dbReference type="GO" id="GO:0005886">
    <property type="term" value="C:plasma membrane"/>
    <property type="evidence" value="ECO:0007669"/>
    <property type="project" value="UniProtKB-SubCell"/>
</dbReference>
<feature type="transmembrane region" description="Helical" evidence="8">
    <location>
        <begin position="183"/>
        <end position="204"/>
    </location>
</feature>
<dbReference type="PANTHER" id="PTHR22911">
    <property type="entry name" value="ACYL-MALONYL CONDENSING ENZYME-RELATED"/>
    <property type="match status" value="1"/>
</dbReference>
<keyword evidence="7 8" id="KW-0472">Membrane</keyword>
<proteinExistence type="inferred from homology"/>
<protein>
    <submittedName>
        <fullName evidence="11">Aste57867_14080 protein</fullName>
    </submittedName>
</protein>
<evidence type="ECO:0000259" key="9">
    <source>
        <dbReference type="Pfam" id="PF00892"/>
    </source>
</evidence>
<evidence type="ECO:0000256" key="6">
    <source>
        <dbReference type="ARBA" id="ARBA00022989"/>
    </source>
</evidence>
<dbReference type="OrthoDB" id="64403at2759"/>
<dbReference type="InterPro" id="IPR004626">
    <property type="entry name" value="RarD"/>
</dbReference>
<dbReference type="NCBIfam" id="TIGR00688">
    <property type="entry name" value="rarD"/>
    <property type="match status" value="1"/>
</dbReference>
<evidence type="ECO:0000256" key="2">
    <source>
        <dbReference type="ARBA" id="ARBA00007362"/>
    </source>
</evidence>
<feature type="transmembrane region" description="Helical" evidence="8">
    <location>
        <begin position="39"/>
        <end position="60"/>
    </location>
</feature>
<keyword evidence="5 8" id="KW-0812">Transmembrane</keyword>
<feature type="transmembrane region" description="Helical" evidence="8">
    <location>
        <begin position="264"/>
        <end position="287"/>
    </location>
</feature>